<name>A0ACC1XXP9_MELAZ</name>
<reference evidence="1 2" key="1">
    <citation type="journal article" date="2023" name="Science">
        <title>Complex scaffold remodeling in plant triterpene biosynthesis.</title>
        <authorList>
            <person name="De La Pena R."/>
            <person name="Hodgson H."/>
            <person name="Liu J.C."/>
            <person name="Stephenson M.J."/>
            <person name="Martin A.C."/>
            <person name="Owen C."/>
            <person name="Harkess A."/>
            <person name="Leebens-Mack J."/>
            <person name="Jimenez L.E."/>
            <person name="Osbourn A."/>
            <person name="Sattely E.S."/>
        </authorList>
    </citation>
    <scope>NUCLEOTIDE SEQUENCE [LARGE SCALE GENOMIC DNA]</scope>
    <source>
        <strain evidence="2">cv. JPN11</strain>
        <tissue evidence="1">Leaf</tissue>
    </source>
</reference>
<accession>A0ACC1XXP9</accession>
<evidence type="ECO:0000313" key="2">
    <source>
        <dbReference type="Proteomes" id="UP001164539"/>
    </source>
</evidence>
<keyword evidence="2" id="KW-1185">Reference proteome</keyword>
<sequence>MGSLNKPHVVFVPYPAQGHINPLMQLAKLLHLRGFYVTFVNTEFNHRRLIRSKGLDFVKGLPDFRFEAIPDGLPPSEVDATQDLWALSDSIQRNCLEPFRELVAELSSSMEAPPVTCIVSDGLMTFTIKVAQELGMREVQFYTTSACGFMAYLYLGELIERGLVPFKDGNLMADGTLDKPIDRIPGMRNIRLKDFPTLIRTTDRNDILLNFMKDETENCLKSSAIILNTFDELENEVVEALGTKFPRIFTIGPLSLLFEKDTTLTKTKSAKSSLWKEDFRCLEWLDQRQPNSVVFVSFGSITVMSDQCFMEFALGLASSKHSFLWVVRPDLVTGKSATLSEEYYEEIRDRGLIVNWCPQDQVLAHPSVGAFLTHCGWNSTLESVCGGVPLICWPFFDEQPTNCRYSCTVWRIGMEIHQDVKRDEVEALVREMMEGEKGKRMKKMALKWKKKAEASTRFGGSSYNNFDRLIKYILYGS</sequence>
<dbReference type="EMBL" id="CM051400">
    <property type="protein sequence ID" value="KAJ4715065.1"/>
    <property type="molecule type" value="Genomic_DNA"/>
</dbReference>
<protein>
    <submittedName>
        <fullName evidence="1">Glycosyltransferase</fullName>
    </submittedName>
</protein>
<evidence type="ECO:0000313" key="1">
    <source>
        <dbReference type="EMBL" id="KAJ4715065.1"/>
    </source>
</evidence>
<comment type="caution">
    <text evidence="1">The sequence shown here is derived from an EMBL/GenBank/DDBJ whole genome shotgun (WGS) entry which is preliminary data.</text>
</comment>
<proteinExistence type="predicted"/>
<gene>
    <name evidence="1" type="ORF">OWV82_013461</name>
</gene>
<dbReference type="Proteomes" id="UP001164539">
    <property type="component" value="Chromosome 7"/>
</dbReference>
<organism evidence="1 2">
    <name type="scientific">Melia azedarach</name>
    <name type="common">Chinaberry tree</name>
    <dbReference type="NCBI Taxonomy" id="155640"/>
    <lineage>
        <taxon>Eukaryota</taxon>
        <taxon>Viridiplantae</taxon>
        <taxon>Streptophyta</taxon>
        <taxon>Embryophyta</taxon>
        <taxon>Tracheophyta</taxon>
        <taxon>Spermatophyta</taxon>
        <taxon>Magnoliopsida</taxon>
        <taxon>eudicotyledons</taxon>
        <taxon>Gunneridae</taxon>
        <taxon>Pentapetalae</taxon>
        <taxon>rosids</taxon>
        <taxon>malvids</taxon>
        <taxon>Sapindales</taxon>
        <taxon>Meliaceae</taxon>
        <taxon>Melia</taxon>
    </lineage>
</organism>